<keyword evidence="2" id="KW-0067">ATP-binding</keyword>
<protein>
    <submittedName>
        <fullName evidence="4">Type II pantothenate kinase</fullName>
    </submittedName>
</protein>
<keyword evidence="4" id="KW-0418">Kinase</keyword>
<accession>A0A2G6KHV2</accession>
<keyword evidence="1" id="KW-0547">Nucleotide-binding</keyword>
<keyword evidence="3" id="KW-0173">Coenzyme A biosynthesis</keyword>
<comment type="caution">
    <text evidence="4">The sequence shown here is derived from an EMBL/GenBank/DDBJ whole genome shotgun (WGS) entry which is preliminary data.</text>
</comment>
<dbReference type="GO" id="GO:0015937">
    <property type="term" value="P:coenzyme A biosynthetic process"/>
    <property type="evidence" value="ECO:0007669"/>
    <property type="project" value="UniProtKB-KW"/>
</dbReference>
<evidence type="ECO:0000313" key="4">
    <source>
        <dbReference type="EMBL" id="PIE35243.1"/>
    </source>
</evidence>
<proteinExistence type="predicted"/>
<dbReference type="SUPFAM" id="SSF53067">
    <property type="entry name" value="Actin-like ATPase domain"/>
    <property type="match status" value="1"/>
</dbReference>
<dbReference type="GO" id="GO:0004594">
    <property type="term" value="F:pantothenate kinase activity"/>
    <property type="evidence" value="ECO:0007669"/>
    <property type="project" value="TreeGrafter"/>
</dbReference>
<name>A0A2G6KHV2_9BACT</name>
<dbReference type="Pfam" id="PF03630">
    <property type="entry name" value="Fumble"/>
    <property type="match status" value="1"/>
</dbReference>
<gene>
    <name evidence="4" type="ORF">CSA56_04980</name>
</gene>
<dbReference type="NCBIfam" id="NF009842">
    <property type="entry name" value="PRK13317.1"/>
    <property type="match status" value="1"/>
</dbReference>
<dbReference type="InterPro" id="IPR004567">
    <property type="entry name" value="Type_II_PanK"/>
</dbReference>
<evidence type="ECO:0000256" key="2">
    <source>
        <dbReference type="ARBA" id="ARBA00022840"/>
    </source>
</evidence>
<evidence type="ECO:0000256" key="3">
    <source>
        <dbReference type="ARBA" id="ARBA00022993"/>
    </source>
</evidence>
<reference evidence="4 5" key="1">
    <citation type="submission" date="2017-10" db="EMBL/GenBank/DDBJ databases">
        <title>Novel microbial diversity and functional potential in the marine mammal oral microbiome.</title>
        <authorList>
            <person name="Dudek N.K."/>
            <person name="Sun C.L."/>
            <person name="Burstein D."/>
            <person name="Kantor R.S."/>
            <person name="Aliaga Goltsman D.S."/>
            <person name="Bik E.M."/>
            <person name="Thomas B.C."/>
            <person name="Banfield J.F."/>
            <person name="Relman D.A."/>
        </authorList>
    </citation>
    <scope>NUCLEOTIDE SEQUENCE [LARGE SCALE GENOMIC DNA]</scope>
    <source>
        <strain evidence="4">DOLJORAL78_47_16</strain>
    </source>
</reference>
<dbReference type="GO" id="GO:0005829">
    <property type="term" value="C:cytosol"/>
    <property type="evidence" value="ECO:0007669"/>
    <property type="project" value="TreeGrafter"/>
</dbReference>
<dbReference type="PANTHER" id="PTHR12280:SF20">
    <property type="entry name" value="4'-PHOSPHOPANTETHEINE PHOSPHATASE"/>
    <property type="match status" value="1"/>
</dbReference>
<keyword evidence="4" id="KW-0808">Transferase</keyword>
<dbReference type="AlphaFoldDB" id="A0A2G6KHV2"/>
<organism evidence="4 5">
    <name type="scientific">candidate division KSB3 bacterium</name>
    <dbReference type="NCBI Taxonomy" id="2044937"/>
    <lineage>
        <taxon>Bacteria</taxon>
        <taxon>candidate division KSB3</taxon>
    </lineage>
</organism>
<dbReference type="InterPro" id="IPR043129">
    <property type="entry name" value="ATPase_NBD"/>
</dbReference>
<dbReference type="Proteomes" id="UP000230821">
    <property type="component" value="Unassembled WGS sequence"/>
</dbReference>
<sequence>MIIGIDIGGTTTKLVGYLDNKLLRPLTVKADDPVASAAGALGKFLAEEDISLTQISHIAVTGVGAGHIGDHLLGLPVYHIQEFDAIGRGGTFLANTPKAIVVSMGTGTALVEVDGQMMTHWGGTGIGGGTLVGLSKRLLGMTDIFLVCRKAQEGRLNYVDLSVGDITTEDLPGLPHSTTASNFGKCLDDATDADVALALLNLIYQTVGVVAHGAARSTGNTTIIITGNLATLPQAQGMFADLSSLFQISFTIPKNAAYATAIGAALLATERRAREHKSKGITTEKLDS</sequence>
<dbReference type="PANTHER" id="PTHR12280">
    <property type="entry name" value="PANTOTHENATE KINASE"/>
    <property type="match status" value="1"/>
</dbReference>
<dbReference type="EMBL" id="PDSK01000050">
    <property type="protein sequence ID" value="PIE35243.1"/>
    <property type="molecule type" value="Genomic_DNA"/>
</dbReference>
<dbReference type="CDD" id="cd24085">
    <property type="entry name" value="ASKHA_NBD_PanK-II_bac"/>
    <property type="match status" value="1"/>
</dbReference>
<dbReference type="Gene3D" id="3.30.420.40">
    <property type="match status" value="1"/>
</dbReference>
<evidence type="ECO:0000256" key="1">
    <source>
        <dbReference type="ARBA" id="ARBA00022741"/>
    </source>
</evidence>
<dbReference type="GO" id="GO:0005524">
    <property type="term" value="F:ATP binding"/>
    <property type="evidence" value="ECO:0007669"/>
    <property type="project" value="UniProtKB-KW"/>
</dbReference>
<evidence type="ECO:0000313" key="5">
    <source>
        <dbReference type="Proteomes" id="UP000230821"/>
    </source>
</evidence>